<evidence type="ECO:0000256" key="3">
    <source>
        <dbReference type="ARBA" id="ARBA00022729"/>
    </source>
</evidence>
<dbReference type="InterPro" id="IPR038765">
    <property type="entry name" value="Papain-like_cys_pep_sf"/>
</dbReference>
<reference evidence="12" key="1">
    <citation type="submission" date="2023-07" db="EMBL/GenBank/DDBJ databases">
        <authorList>
            <consortium name="CYATHOMIX"/>
        </authorList>
    </citation>
    <scope>NUCLEOTIDE SEQUENCE</scope>
    <source>
        <strain evidence="12">N/A</strain>
    </source>
</reference>
<comment type="similarity">
    <text evidence="1">Belongs to the peptidase C1 family.</text>
</comment>
<evidence type="ECO:0000256" key="6">
    <source>
        <dbReference type="ARBA" id="ARBA00023145"/>
    </source>
</evidence>
<keyword evidence="6" id="KW-0865">Zymogen</keyword>
<comment type="caution">
    <text evidence="12">The sequence shown here is derived from an EMBL/GenBank/DDBJ whole genome shotgun (WGS) entry which is preliminary data.</text>
</comment>
<evidence type="ECO:0000256" key="5">
    <source>
        <dbReference type="ARBA" id="ARBA00022807"/>
    </source>
</evidence>
<evidence type="ECO:0000256" key="4">
    <source>
        <dbReference type="ARBA" id="ARBA00022801"/>
    </source>
</evidence>
<dbReference type="SMART" id="SM00645">
    <property type="entry name" value="Pept_C1"/>
    <property type="match status" value="1"/>
</dbReference>
<protein>
    <recommendedName>
        <fullName evidence="11">Peptidase C1A papain C-terminal domain-containing protein</fullName>
    </recommendedName>
</protein>
<dbReference type="Pfam" id="PF00112">
    <property type="entry name" value="Peptidase_C1"/>
    <property type="match status" value="1"/>
</dbReference>
<dbReference type="Gene3D" id="3.90.70.10">
    <property type="entry name" value="Cysteine proteinases"/>
    <property type="match status" value="1"/>
</dbReference>
<dbReference type="PRINTS" id="PR00705">
    <property type="entry name" value="PAPAIN"/>
</dbReference>
<evidence type="ECO:0000313" key="12">
    <source>
        <dbReference type="EMBL" id="CAJ0594797.1"/>
    </source>
</evidence>
<feature type="chain" id="PRO_5041217558" description="Peptidase C1A papain C-terminal domain-containing protein" evidence="10">
    <location>
        <begin position="25"/>
        <end position="328"/>
    </location>
</feature>
<dbReference type="InterPro" id="IPR025660">
    <property type="entry name" value="Pept_his_AS"/>
</dbReference>
<dbReference type="InterPro" id="IPR000668">
    <property type="entry name" value="Peptidase_C1A_C"/>
</dbReference>
<dbReference type="InterPro" id="IPR000169">
    <property type="entry name" value="Pept_cys_AS"/>
</dbReference>
<dbReference type="GO" id="GO:0008234">
    <property type="term" value="F:cysteine-type peptidase activity"/>
    <property type="evidence" value="ECO:0007669"/>
    <property type="project" value="UniProtKB-KW"/>
</dbReference>
<feature type="domain" description="Peptidase C1A papain C-terminal" evidence="11">
    <location>
        <begin position="88"/>
        <end position="327"/>
    </location>
</feature>
<keyword evidence="8" id="KW-0325">Glycoprotein</keyword>
<dbReference type="EMBL" id="CATQJL010000112">
    <property type="protein sequence ID" value="CAJ0594797.1"/>
    <property type="molecule type" value="Genomic_DNA"/>
</dbReference>
<keyword evidence="4" id="KW-0378">Hydrolase</keyword>
<keyword evidence="2" id="KW-0645">Protease</keyword>
<dbReference type="Proteomes" id="UP001176961">
    <property type="component" value="Unassembled WGS sequence"/>
</dbReference>
<keyword evidence="5" id="KW-0788">Thiol protease</keyword>
<evidence type="ECO:0000256" key="10">
    <source>
        <dbReference type="SAM" id="SignalP"/>
    </source>
</evidence>
<organism evidence="12 13">
    <name type="scientific">Cylicocyclus nassatus</name>
    <name type="common">Nematode worm</name>
    <dbReference type="NCBI Taxonomy" id="53992"/>
    <lineage>
        <taxon>Eukaryota</taxon>
        <taxon>Metazoa</taxon>
        <taxon>Ecdysozoa</taxon>
        <taxon>Nematoda</taxon>
        <taxon>Chromadorea</taxon>
        <taxon>Rhabditida</taxon>
        <taxon>Rhabditina</taxon>
        <taxon>Rhabditomorpha</taxon>
        <taxon>Strongyloidea</taxon>
        <taxon>Strongylidae</taxon>
        <taxon>Cylicocyclus</taxon>
    </lineage>
</organism>
<evidence type="ECO:0000256" key="9">
    <source>
        <dbReference type="ARBA" id="ARBA00057399"/>
    </source>
</evidence>
<evidence type="ECO:0000313" key="13">
    <source>
        <dbReference type="Proteomes" id="UP001176961"/>
    </source>
</evidence>
<evidence type="ECO:0000256" key="2">
    <source>
        <dbReference type="ARBA" id="ARBA00022670"/>
    </source>
</evidence>
<evidence type="ECO:0000256" key="8">
    <source>
        <dbReference type="ARBA" id="ARBA00023180"/>
    </source>
</evidence>
<evidence type="ECO:0000259" key="11">
    <source>
        <dbReference type="SMART" id="SM00645"/>
    </source>
</evidence>
<feature type="signal peptide" evidence="10">
    <location>
        <begin position="1"/>
        <end position="24"/>
    </location>
</feature>
<name>A0AA36GMG9_CYLNA</name>
<dbReference type="AlphaFoldDB" id="A0AA36GMG9"/>
<dbReference type="PROSITE" id="PS00139">
    <property type="entry name" value="THIOL_PROTEASE_CYS"/>
    <property type="match status" value="1"/>
</dbReference>
<evidence type="ECO:0000256" key="1">
    <source>
        <dbReference type="ARBA" id="ARBA00008455"/>
    </source>
</evidence>
<accession>A0AA36GMG9</accession>
<dbReference type="FunFam" id="3.90.70.10:FF:000031">
    <property type="entry name" value="Cathepsin B"/>
    <property type="match status" value="1"/>
</dbReference>
<dbReference type="SUPFAM" id="SSF54001">
    <property type="entry name" value="Cysteine proteinases"/>
    <property type="match status" value="1"/>
</dbReference>
<keyword evidence="3 10" id="KW-0732">Signal</keyword>
<proteinExistence type="inferred from homology"/>
<dbReference type="InterPro" id="IPR025661">
    <property type="entry name" value="Pept_asp_AS"/>
</dbReference>
<dbReference type="PANTHER" id="PTHR12411">
    <property type="entry name" value="CYSTEINE PROTEASE FAMILY C1-RELATED"/>
    <property type="match status" value="1"/>
</dbReference>
<keyword evidence="7" id="KW-1015">Disulfide bond</keyword>
<keyword evidence="13" id="KW-1185">Reference proteome</keyword>
<dbReference type="CDD" id="cd02620">
    <property type="entry name" value="Peptidase_C1A_CathepsinB"/>
    <property type="match status" value="1"/>
</dbReference>
<comment type="function">
    <text evidence="9">Expression of the protease correlates with blood-feeding and suggests a role for the protease in blood digestion.</text>
</comment>
<dbReference type="PROSITE" id="PS00640">
    <property type="entry name" value="THIOL_PROTEASE_ASN"/>
    <property type="match status" value="1"/>
</dbReference>
<gene>
    <name evidence="12" type="ORF">CYNAS_LOCUS6780</name>
</gene>
<evidence type="ECO:0000256" key="7">
    <source>
        <dbReference type="ARBA" id="ARBA00023157"/>
    </source>
</evidence>
<dbReference type="PROSITE" id="PS00639">
    <property type="entry name" value="THIOL_PROTEASE_HIS"/>
    <property type="match status" value="1"/>
</dbReference>
<dbReference type="InterPro" id="IPR013128">
    <property type="entry name" value="Peptidase_C1A"/>
</dbReference>
<dbReference type="GO" id="GO:0006508">
    <property type="term" value="P:proteolysis"/>
    <property type="evidence" value="ECO:0007669"/>
    <property type="project" value="UniProtKB-KW"/>
</dbReference>
<sequence length="328" mass="36882">MLNICFQMAKMLFLLTVFFIPASGMSVDANRMSDQELVDYLNTNQHFFKAEVPTMSYEKFKSYLMDREFSKKLEGTVTAKEIVMNEYLPESFDAREKWPQCVSIKTIRMQAACGSCWAVSSASVMSDRLCIRTMGQDQRIISDTDILACCGGFCGYGCNGGWALRAYQYGVNYGVCTGGAYNAKNCCKPYPFAPDSQDKQTPVCRAQCQFGYNMDYYSDKIYASSAYSIIANEDAIRKEIFTNGPVTAGFDVYSDFQYYKSGVYVHTFGKWEGGHAIRLIGWGVENGVKYWLVANSWSTAWGEGGLFKIRRGTNECNIETKNVDAVII</sequence>